<evidence type="ECO:0000256" key="1">
    <source>
        <dbReference type="SAM" id="Coils"/>
    </source>
</evidence>
<accession>A0ABN9VXL6</accession>
<gene>
    <name evidence="3" type="ORF">PCOR1329_LOCUS61386</name>
</gene>
<dbReference type="Proteomes" id="UP001189429">
    <property type="component" value="Unassembled WGS sequence"/>
</dbReference>
<keyword evidence="1" id="KW-0175">Coiled coil</keyword>
<organism evidence="3 4">
    <name type="scientific">Prorocentrum cordatum</name>
    <dbReference type="NCBI Taxonomy" id="2364126"/>
    <lineage>
        <taxon>Eukaryota</taxon>
        <taxon>Sar</taxon>
        <taxon>Alveolata</taxon>
        <taxon>Dinophyceae</taxon>
        <taxon>Prorocentrales</taxon>
        <taxon>Prorocentraceae</taxon>
        <taxon>Prorocentrum</taxon>
    </lineage>
</organism>
<evidence type="ECO:0000313" key="4">
    <source>
        <dbReference type="Proteomes" id="UP001189429"/>
    </source>
</evidence>
<evidence type="ECO:0000313" key="3">
    <source>
        <dbReference type="EMBL" id="CAK0877276.1"/>
    </source>
</evidence>
<dbReference type="EMBL" id="CAUYUJ010017723">
    <property type="protein sequence ID" value="CAK0877276.1"/>
    <property type="molecule type" value="Genomic_DNA"/>
</dbReference>
<proteinExistence type="predicted"/>
<evidence type="ECO:0000256" key="2">
    <source>
        <dbReference type="SAM" id="MobiDB-lite"/>
    </source>
</evidence>
<name>A0ABN9VXL6_9DINO</name>
<keyword evidence="4" id="KW-1185">Reference proteome</keyword>
<feature type="compositionally biased region" description="Gly residues" evidence="2">
    <location>
        <begin position="1"/>
        <end position="36"/>
    </location>
</feature>
<feature type="region of interest" description="Disordered" evidence="2">
    <location>
        <begin position="1"/>
        <end position="60"/>
    </location>
</feature>
<feature type="non-terminal residue" evidence="3">
    <location>
        <position position="378"/>
    </location>
</feature>
<comment type="caution">
    <text evidence="3">The sequence shown here is derived from an EMBL/GenBank/DDBJ whole genome shotgun (WGS) entry which is preliminary data.</text>
</comment>
<feature type="coiled-coil region" evidence="1">
    <location>
        <begin position="113"/>
        <end position="161"/>
    </location>
</feature>
<protein>
    <submittedName>
        <fullName evidence="3">Uncharacterized protein</fullName>
    </submittedName>
</protein>
<sequence length="378" mass="40967">MGGKGGGFSGGGIGGKGGKGGGGKGWGLGGWAGSWAGGAPQRGPVEAGQPSPLPVPNLSKEEASELARLCGRAGDKVGATKYSSFAKSLAATEERAKQPVSAHQAAQQHRALVRRLEKQLEGDLARLLRLQSEVQEQNEKVKRVRCELQEADRVYNEAVQKLAADSKVVPNVEKAKLRFEDLLSGSVDIGSIISCDILEDFGHDDELELSTEDREEMQKRTALLSQGIADMAKSVFQQAVDQAKRIRLVLLASVAGVKKDFMKLVGVSAVLRPLQQLLRVEKLIPPRRLGAASRCQSRRRQQTFVRVQMLLFMPVSQLEIATVNGNSWGTFYKFLESTSARVVIGQEHRLRASDIDQKSEICKNAGFKTVWAPGVLGE</sequence>
<reference evidence="3" key="1">
    <citation type="submission" date="2023-10" db="EMBL/GenBank/DDBJ databases">
        <authorList>
            <person name="Chen Y."/>
            <person name="Shah S."/>
            <person name="Dougan E. K."/>
            <person name="Thang M."/>
            <person name="Chan C."/>
        </authorList>
    </citation>
    <scope>NUCLEOTIDE SEQUENCE [LARGE SCALE GENOMIC DNA]</scope>
</reference>